<dbReference type="OrthoDB" id="6075137at2"/>
<proteinExistence type="predicted"/>
<accession>A0A3E0X0W4</accession>
<dbReference type="EMBL" id="NFZW01000001">
    <property type="protein sequence ID" value="RFA39293.1"/>
    <property type="molecule type" value="Genomic_DNA"/>
</dbReference>
<feature type="chain" id="PRO_5017766052" description="Porin domain-containing protein" evidence="1">
    <location>
        <begin position="22"/>
        <end position="386"/>
    </location>
</feature>
<dbReference type="InterPro" id="IPR023614">
    <property type="entry name" value="Porin_dom_sf"/>
</dbReference>
<evidence type="ECO:0000313" key="3">
    <source>
        <dbReference type="EMBL" id="RFA39293.1"/>
    </source>
</evidence>
<dbReference type="SUPFAM" id="SSF56935">
    <property type="entry name" value="Porins"/>
    <property type="match status" value="1"/>
</dbReference>
<reference evidence="4" key="1">
    <citation type="submission" date="2017-05" db="EMBL/GenBank/DDBJ databases">
        <authorList>
            <person name="Sharma S."/>
            <person name="Sidhu C."/>
            <person name="Pinnaka A.K."/>
        </authorList>
    </citation>
    <scope>NUCLEOTIDE SEQUENCE [LARGE SCALE GENOMIC DNA]</scope>
    <source>
        <strain evidence="4">AK93</strain>
    </source>
</reference>
<keyword evidence="1" id="KW-0732">Signal</keyword>
<dbReference type="AlphaFoldDB" id="A0A3E0X0W4"/>
<dbReference type="Pfam" id="PF13609">
    <property type="entry name" value="Porin_4"/>
    <property type="match status" value="1"/>
</dbReference>
<dbReference type="Gene3D" id="2.40.160.10">
    <property type="entry name" value="Porin"/>
    <property type="match status" value="1"/>
</dbReference>
<feature type="signal peptide" evidence="1">
    <location>
        <begin position="1"/>
        <end position="21"/>
    </location>
</feature>
<evidence type="ECO:0000313" key="4">
    <source>
        <dbReference type="Proteomes" id="UP000256763"/>
    </source>
</evidence>
<gene>
    <name evidence="3" type="ORF">CAL65_00250</name>
</gene>
<organism evidence="3 4">
    <name type="scientific">Alkalilimnicola ehrlichii</name>
    <dbReference type="NCBI Taxonomy" id="351052"/>
    <lineage>
        <taxon>Bacteria</taxon>
        <taxon>Pseudomonadati</taxon>
        <taxon>Pseudomonadota</taxon>
        <taxon>Gammaproteobacteria</taxon>
        <taxon>Chromatiales</taxon>
        <taxon>Ectothiorhodospiraceae</taxon>
        <taxon>Alkalilimnicola</taxon>
    </lineage>
</organism>
<comment type="caution">
    <text evidence="3">The sequence shown here is derived from an EMBL/GenBank/DDBJ whole genome shotgun (WGS) entry which is preliminary data.</text>
</comment>
<sequence>MKKATSALALAALLAAPGIHASQVEFGGDLQVTGFTANGEGFAAAGQDDWDDYGGFQQLLRLSANFQNEDGVQVVTRMNLANNTWSGHEGTGNVDDNQVASQSNNQVSLDLGYVQIPLANGLLRVGRQETSWAHCLVACDERRDRILYSTRVGGFQVNAFYDKASIEDVNVDGDQDNYQLAVIGMLPGNLLGGLLFIHSRYGDDFANPALAGEDVNTITPYIDGNVGGVDLKAAFVFQTFSSDFIDDDRMAAFVRAGYDLGVANIEGQVYWADQYSANSGFDSFSSLINNSPRGNVNPVSFASLDPLGDEVVGFAARVSTEVADGFRLVAAAGLYDFDALDDDVTFFDLQAHYQLTPSTSTWATFGWADDGDEDVIGATLNVRTTF</sequence>
<dbReference type="RefSeq" id="WP_116300752.1">
    <property type="nucleotide sequence ID" value="NZ_NFZV01000001.1"/>
</dbReference>
<dbReference type="InterPro" id="IPR033900">
    <property type="entry name" value="Gram_neg_porin_domain"/>
</dbReference>
<evidence type="ECO:0000256" key="1">
    <source>
        <dbReference type="SAM" id="SignalP"/>
    </source>
</evidence>
<evidence type="ECO:0000259" key="2">
    <source>
        <dbReference type="Pfam" id="PF13609"/>
    </source>
</evidence>
<protein>
    <recommendedName>
        <fullName evidence="2">Porin domain-containing protein</fullName>
    </recommendedName>
</protein>
<dbReference type="Proteomes" id="UP000256763">
    <property type="component" value="Unassembled WGS sequence"/>
</dbReference>
<name>A0A3E0X0W4_9GAMM</name>
<feature type="domain" description="Porin" evidence="2">
    <location>
        <begin position="9"/>
        <end position="370"/>
    </location>
</feature>
<keyword evidence="4" id="KW-1185">Reference proteome</keyword>